<dbReference type="PANTHER" id="PTHR43393">
    <property type="entry name" value="CYTOKININ RIBOSIDE 5'-MONOPHOSPHATE PHOSPHORIBOHYDROLASE"/>
    <property type="match status" value="1"/>
</dbReference>
<reference evidence="1 2" key="1">
    <citation type="journal article" date="2019" name="Nat. Microbiol.">
        <title>Mediterranean grassland soil C-N compound turnover is dependent on rainfall and depth, and is mediated by genomically divergent microorganisms.</title>
        <authorList>
            <person name="Diamond S."/>
            <person name="Andeer P.F."/>
            <person name="Li Z."/>
            <person name="Crits-Christoph A."/>
            <person name="Burstein D."/>
            <person name="Anantharaman K."/>
            <person name="Lane K.R."/>
            <person name="Thomas B.C."/>
            <person name="Pan C."/>
            <person name="Northen T.R."/>
            <person name="Banfield J.F."/>
        </authorList>
    </citation>
    <scope>NUCLEOTIDE SEQUENCE [LARGE SCALE GENOMIC DNA]</scope>
    <source>
        <strain evidence="1">WS_3</strain>
    </source>
</reference>
<dbReference type="GO" id="GO:0005829">
    <property type="term" value="C:cytosol"/>
    <property type="evidence" value="ECO:0007669"/>
    <property type="project" value="TreeGrafter"/>
</dbReference>
<dbReference type="AlphaFoldDB" id="A0A538SAR2"/>
<proteinExistence type="predicted"/>
<comment type="caution">
    <text evidence="1">The sequence shown here is derived from an EMBL/GenBank/DDBJ whole genome shotgun (WGS) entry which is preliminary data.</text>
</comment>
<dbReference type="Gene3D" id="3.40.50.450">
    <property type="match status" value="1"/>
</dbReference>
<dbReference type="Proteomes" id="UP000320184">
    <property type="component" value="Unassembled WGS sequence"/>
</dbReference>
<sequence>MRHVRVRCRRRVFAVATTQLGAGARPPGGIMERPLIAVFGSSTVKEPDPVYRLALDLGGELGRAGAGVMTGGYGGTMEACSRGAHEAGGLVVGVTVELFEKRGPVNRWVRQRIHTPSLFERLRYLVEHAVGFVVLPGSIGTLTELFLTWTLLSAEGRPHAPLVLLGEHWDGFLTVLNHPDRVLPELFRYVEVASSPRDAAVRALSTWRSAAPDRAPKAEGAARA</sequence>
<name>A0A538SAR2_UNCEI</name>
<evidence type="ECO:0000313" key="1">
    <source>
        <dbReference type="EMBL" id="TMQ48463.1"/>
    </source>
</evidence>
<dbReference type="InterPro" id="IPR031100">
    <property type="entry name" value="LOG_fam"/>
</dbReference>
<dbReference type="EMBL" id="VBOT01000141">
    <property type="protein sequence ID" value="TMQ48463.1"/>
    <property type="molecule type" value="Genomic_DNA"/>
</dbReference>
<protein>
    <submittedName>
        <fullName evidence="1">LOG family protein</fullName>
    </submittedName>
</protein>
<organism evidence="1 2">
    <name type="scientific">Eiseniibacteriota bacterium</name>
    <dbReference type="NCBI Taxonomy" id="2212470"/>
    <lineage>
        <taxon>Bacteria</taxon>
        <taxon>Candidatus Eiseniibacteriota</taxon>
    </lineage>
</organism>
<dbReference type="PANTHER" id="PTHR43393:SF3">
    <property type="entry name" value="LYSINE DECARBOXYLASE-LIKE PROTEIN"/>
    <property type="match status" value="1"/>
</dbReference>
<dbReference type="Pfam" id="PF03641">
    <property type="entry name" value="Lysine_decarbox"/>
    <property type="match status" value="1"/>
</dbReference>
<evidence type="ECO:0000313" key="2">
    <source>
        <dbReference type="Proteomes" id="UP000320184"/>
    </source>
</evidence>
<dbReference type="InterPro" id="IPR052341">
    <property type="entry name" value="LOG_family_nucleotidases"/>
</dbReference>
<gene>
    <name evidence="1" type="ORF">E6K73_11980</name>
</gene>
<accession>A0A538SAR2</accession>
<dbReference type="SUPFAM" id="SSF102405">
    <property type="entry name" value="MCP/YpsA-like"/>
    <property type="match status" value="1"/>
</dbReference>